<accession>A0ABR9WAJ5</accession>
<evidence type="ECO:0000313" key="3">
    <source>
        <dbReference type="EMBL" id="MBE9462159.1"/>
    </source>
</evidence>
<keyword evidence="4" id="KW-1185">Reference proteome</keyword>
<dbReference type="Proteomes" id="UP000634134">
    <property type="component" value="Unassembled WGS sequence"/>
</dbReference>
<evidence type="ECO:0000256" key="1">
    <source>
        <dbReference type="SAM" id="SignalP"/>
    </source>
</evidence>
<dbReference type="InterPro" id="IPR012336">
    <property type="entry name" value="Thioredoxin-like_fold"/>
</dbReference>
<evidence type="ECO:0000259" key="2">
    <source>
        <dbReference type="Pfam" id="PF13098"/>
    </source>
</evidence>
<evidence type="ECO:0000313" key="4">
    <source>
        <dbReference type="Proteomes" id="UP000634134"/>
    </source>
</evidence>
<protein>
    <submittedName>
        <fullName evidence="3">DUF255 domain-containing protein</fullName>
    </submittedName>
</protein>
<feature type="signal peptide" evidence="1">
    <location>
        <begin position="1"/>
        <end position="19"/>
    </location>
</feature>
<proteinExistence type="predicted"/>
<dbReference type="SUPFAM" id="SSF52833">
    <property type="entry name" value="Thioredoxin-like"/>
    <property type="match status" value="1"/>
</dbReference>
<feature type="domain" description="Thioredoxin-like fold" evidence="2">
    <location>
        <begin position="40"/>
        <end position="124"/>
    </location>
</feature>
<keyword evidence="1" id="KW-0732">Signal</keyword>
<dbReference type="Gene3D" id="3.40.30.10">
    <property type="entry name" value="Glutaredoxin"/>
    <property type="match status" value="1"/>
</dbReference>
<gene>
    <name evidence="3" type="ORF">IEE83_09725</name>
</gene>
<comment type="caution">
    <text evidence="3">The sequence shown here is derived from an EMBL/GenBank/DDBJ whole genome shotgun (WGS) entry which is preliminary data.</text>
</comment>
<dbReference type="EMBL" id="JACYGY010000001">
    <property type="protein sequence ID" value="MBE9462159.1"/>
    <property type="molecule type" value="Genomic_DNA"/>
</dbReference>
<sequence>MKRVFYTIILIFSVFVSYAQPKAGINFTEDSWDETLQNAQRSGKQIFLYAQTKSCRFCRQMEREVFTDPKVIDFYNTNFISFKIDIEEEGIGQALSKQYGIMGFPTYVYFDKEGKRSHQTGAFKPSVDFIQDGKNASDPATALFPLLSKYELGERSPQMLLNLSNALSYYMVKDSPKEKVVAQYLGTQSAEELESEKNLKFIFANSTNFKTPASQYFLKSQEKFIPIFGKADVDKRGQRIITQAAFTAGRENNLALLNELKNTAATSFTDTSKLLSLTRIYFYGGKQDWQSYAKATLQYGKTAGANDWQTMYETGAYLKHFAKDKETLKIGVQIMDKVLQLHKNYEHLCIYSTLQNRVGNKDLALKAAKEAVTVARAEGEDGSEALELIAELKAVKK</sequence>
<feature type="chain" id="PRO_5045243769" evidence="1">
    <location>
        <begin position="20"/>
        <end position="397"/>
    </location>
</feature>
<name>A0ABR9WAJ5_9BACT</name>
<dbReference type="RefSeq" id="WP_194120382.1">
    <property type="nucleotide sequence ID" value="NZ_JACYGY010000001.1"/>
</dbReference>
<organism evidence="3 4">
    <name type="scientific">Dyadobacter subterraneus</name>
    <dbReference type="NCBI Taxonomy" id="2773304"/>
    <lineage>
        <taxon>Bacteria</taxon>
        <taxon>Pseudomonadati</taxon>
        <taxon>Bacteroidota</taxon>
        <taxon>Cytophagia</taxon>
        <taxon>Cytophagales</taxon>
        <taxon>Spirosomataceae</taxon>
        <taxon>Dyadobacter</taxon>
    </lineage>
</organism>
<dbReference type="Pfam" id="PF13098">
    <property type="entry name" value="Thioredoxin_2"/>
    <property type="match status" value="1"/>
</dbReference>
<reference evidence="4" key="1">
    <citation type="submission" date="2023-07" db="EMBL/GenBank/DDBJ databases">
        <title>Dyadobacter sp. nov 'subterranea' isolated from contaminted grondwater.</title>
        <authorList>
            <person name="Szabo I."/>
            <person name="Al-Omari J."/>
            <person name="Szerdahelyi S.G."/>
            <person name="Rado J."/>
        </authorList>
    </citation>
    <scope>NUCLEOTIDE SEQUENCE [LARGE SCALE GENOMIC DNA]</scope>
    <source>
        <strain evidence="4">UP-52</strain>
    </source>
</reference>
<dbReference type="InterPro" id="IPR036249">
    <property type="entry name" value="Thioredoxin-like_sf"/>
</dbReference>